<evidence type="ECO:0000313" key="3">
    <source>
        <dbReference type="Proteomes" id="UP000184096"/>
    </source>
</evidence>
<keyword evidence="3" id="KW-1185">Reference proteome</keyword>
<dbReference type="EMBL" id="LT670849">
    <property type="protein sequence ID" value="SHN87427.1"/>
    <property type="molecule type" value="Genomic_DNA"/>
</dbReference>
<dbReference type="RefSeq" id="WP_244553143.1">
    <property type="nucleotide sequence ID" value="NZ_LT670849.1"/>
</dbReference>
<evidence type="ECO:0000313" key="2">
    <source>
        <dbReference type="EMBL" id="SHN87427.1"/>
    </source>
</evidence>
<evidence type="ECO:0000256" key="1">
    <source>
        <dbReference type="SAM" id="SignalP"/>
    </source>
</evidence>
<reference evidence="3" key="1">
    <citation type="submission" date="2016-11" db="EMBL/GenBank/DDBJ databases">
        <authorList>
            <person name="Varghese N."/>
            <person name="Submissions S."/>
        </authorList>
    </citation>
    <scope>NUCLEOTIDE SEQUENCE [LARGE SCALE GENOMIC DNA]</scope>
    <source>
        <strain evidence="3">GAS401</strain>
    </source>
</reference>
<feature type="signal peptide" evidence="1">
    <location>
        <begin position="1"/>
        <end position="25"/>
    </location>
</feature>
<sequence>MVGCALRTWLLGILMTIAASHTASAQTATRPPAGGVNSSPDAMIFYVAHGADGACGRGCSDWIAAEGTVQWDTYKRLINILDRQNGRRLPIVIHSWGESNLNVAVGLGRILHERGIDTTEGTTEVAACAGKADADCFALKRTGGPLDAALNTKDARCDIACVLILAGGIHRTLPPGTRVILTGMEIRNRVAPNVSDEHRDNLTTIYGEQFRVYLREMGVDTELLDIVDRNSEQRHATEVPQGDWARLHLVTSAPQ</sequence>
<dbReference type="AlphaFoldDB" id="A0A1M7UWY4"/>
<name>A0A1M7UWY4_9BRAD</name>
<protein>
    <recommendedName>
        <fullName evidence="4">Lipase (Class 2)</fullName>
    </recommendedName>
</protein>
<keyword evidence="1" id="KW-0732">Signal</keyword>
<feature type="chain" id="PRO_5012794248" description="Lipase (Class 2)" evidence="1">
    <location>
        <begin position="26"/>
        <end position="255"/>
    </location>
</feature>
<proteinExistence type="predicted"/>
<accession>A0A1M7UWY4</accession>
<organism evidence="2 3">
    <name type="scientific">Bradyrhizobium erythrophlei</name>
    <dbReference type="NCBI Taxonomy" id="1437360"/>
    <lineage>
        <taxon>Bacteria</taxon>
        <taxon>Pseudomonadati</taxon>
        <taxon>Pseudomonadota</taxon>
        <taxon>Alphaproteobacteria</taxon>
        <taxon>Hyphomicrobiales</taxon>
        <taxon>Nitrobacteraceae</taxon>
        <taxon>Bradyrhizobium</taxon>
    </lineage>
</organism>
<dbReference type="Proteomes" id="UP000184096">
    <property type="component" value="Chromosome I"/>
</dbReference>
<gene>
    <name evidence="2" type="ORF">SAMN05444170_7171</name>
</gene>
<evidence type="ECO:0008006" key="4">
    <source>
        <dbReference type="Google" id="ProtNLM"/>
    </source>
</evidence>